<name>A0AAD9FX58_PAPLA</name>
<reference evidence="2" key="1">
    <citation type="submission" date="2023-02" db="EMBL/GenBank/DDBJ databases">
        <title>Identification and recombinant expression of a fungal hydrolase from Papiliotrema laurentii that hydrolyzes apple cutin and clears colloidal polyester polyurethane.</title>
        <authorList>
            <consortium name="DOE Joint Genome Institute"/>
            <person name="Roman V.A."/>
            <person name="Bojanowski C."/>
            <person name="Crable B.R."/>
            <person name="Wagner D.N."/>
            <person name="Hung C.S."/>
            <person name="Nadeau L.J."/>
            <person name="Schratz L."/>
            <person name="Haridas S."/>
            <person name="Pangilinan J."/>
            <person name="Lipzen A."/>
            <person name="Na H."/>
            <person name="Yan M."/>
            <person name="Ng V."/>
            <person name="Grigoriev I.V."/>
            <person name="Spatafora J.W."/>
            <person name="Barlow D."/>
            <person name="Biffinger J."/>
            <person name="Kelley-Loughnane N."/>
            <person name="Varaljay V.A."/>
            <person name="Crookes-Goodson W.J."/>
        </authorList>
    </citation>
    <scope>NUCLEOTIDE SEQUENCE</scope>
    <source>
        <strain evidence="2">5307AH</strain>
    </source>
</reference>
<gene>
    <name evidence="2" type="ORF">DB88DRAFT_537719</name>
</gene>
<proteinExistence type="predicted"/>
<dbReference type="Proteomes" id="UP001182556">
    <property type="component" value="Unassembled WGS sequence"/>
</dbReference>
<organism evidence="2 3">
    <name type="scientific">Papiliotrema laurentii</name>
    <name type="common">Cryptococcus laurentii</name>
    <dbReference type="NCBI Taxonomy" id="5418"/>
    <lineage>
        <taxon>Eukaryota</taxon>
        <taxon>Fungi</taxon>
        <taxon>Dikarya</taxon>
        <taxon>Basidiomycota</taxon>
        <taxon>Agaricomycotina</taxon>
        <taxon>Tremellomycetes</taxon>
        <taxon>Tremellales</taxon>
        <taxon>Rhynchogastremaceae</taxon>
        <taxon>Papiliotrema</taxon>
    </lineage>
</organism>
<evidence type="ECO:0000313" key="2">
    <source>
        <dbReference type="EMBL" id="KAK1927806.1"/>
    </source>
</evidence>
<feature type="region of interest" description="Disordered" evidence="1">
    <location>
        <begin position="497"/>
        <end position="517"/>
    </location>
</feature>
<keyword evidence="3" id="KW-1185">Reference proteome</keyword>
<sequence>MLTSSPEVTSAHWASWLPTYQGLFPAQGRSLLRSFSLFSLFRSSSANEALDVAAVDTLLALSDEPDPPHQQVVKAISSFSVFLTHLVRLVKQMEEGSLGEEVLRGLPSALSGYLIAFKLGAKMAWGSEGDEVLSQTLKDSIDGALITYKHLSRSEDHHLDPRKREDVLDKARKCLLASIFPPLSASGKDLHDHLVPLFERARHLIARIQEEIRPGGASYPYARTPSARVSAITDSGILHIISLLHSYAAGIERIEVLSGNTPSRTRAEKDADKQRPLRIAIEARLLSCELAICMANRDIEHIKTRARKALLARRGDNVEGVRPESSAERTEDLTVKWEDKVEEEIMSTIKMARNLLREGRGAVLTDKLKRHDWLGDILRDKDSTNPWLNKWNNGILMVGGESEEESDSQDDDDNVEGSYSCPLSTLVLLHHRFQEQRLAVFMALRLSDFSGIRAYRRGEGGKVGEAWDATGSLLIAEYDRKSLRNLGVKDEEYDNWLDSAPERPAKKMRRGRPRQTI</sequence>
<protein>
    <submittedName>
        <fullName evidence="2">Uncharacterized protein</fullName>
    </submittedName>
</protein>
<evidence type="ECO:0000256" key="1">
    <source>
        <dbReference type="SAM" id="MobiDB-lite"/>
    </source>
</evidence>
<dbReference type="AlphaFoldDB" id="A0AAD9FX58"/>
<comment type="caution">
    <text evidence="2">The sequence shown here is derived from an EMBL/GenBank/DDBJ whole genome shotgun (WGS) entry which is preliminary data.</text>
</comment>
<dbReference type="EMBL" id="JAODAN010000001">
    <property type="protein sequence ID" value="KAK1927806.1"/>
    <property type="molecule type" value="Genomic_DNA"/>
</dbReference>
<feature type="compositionally biased region" description="Basic residues" evidence="1">
    <location>
        <begin position="506"/>
        <end position="517"/>
    </location>
</feature>
<accession>A0AAD9FX58</accession>
<evidence type="ECO:0000313" key="3">
    <source>
        <dbReference type="Proteomes" id="UP001182556"/>
    </source>
</evidence>